<dbReference type="GO" id="GO:0005737">
    <property type="term" value="C:cytoplasm"/>
    <property type="evidence" value="ECO:0007669"/>
    <property type="project" value="TreeGrafter"/>
</dbReference>
<dbReference type="InterPro" id="IPR029055">
    <property type="entry name" value="Ntn_hydrolases_N"/>
</dbReference>
<dbReference type="CDD" id="cd03757">
    <property type="entry name" value="proteasome_beta_type_1"/>
    <property type="match status" value="1"/>
</dbReference>
<dbReference type="PANTHER" id="PTHR32194:SF2">
    <property type="entry name" value="PROTEASOME SUBUNIT BETA TYPE-1"/>
    <property type="match status" value="1"/>
</dbReference>
<evidence type="ECO:0000256" key="1">
    <source>
        <dbReference type="ARBA" id="ARBA00004123"/>
    </source>
</evidence>
<evidence type="ECO:0000256" key="4">
    <source>
        <dbReference type="ARBA" id="ARBA00023242"/>
    </source>
</evidence>
<dbReference type="InterPro" id="IPR001353">
    <property type="entry name" value="Proteasome_sua/b"/>
</dbReference>
<dbReference type="EMBL" id="CDMZ01005772">
    <property type="protein sequence ID" value="CEM54278.1"/>
    <property type="molecule type" value="Genomic_DNA"/>
</dbReference>
<keyword evidence="3" id="KW-0647">Proteasome</keyword>
<keyword evidence="4" id="KW-0539">Nucleus</keyword>
<organism evidence="5">
    <name type="scientific">Chromera velia CCMP2878</name>
    <dbReference type="NCBI Taxonomy" id="1169474"/>
    <lineage>
        <taxon>Eukaryota</taxon>
        <taxon>Sar</taxon>
        <taxon>Alveolata</taxon>
        <taxon>Colpodellida</taxon>
        <taxon>Chromeraceae</taxon>
        <taxon>Chromera</taxon>
    </lineage>
</organism>
<protein>
    <recommendedName>
        <fullName evidence="6">Proteasome subunit beta</fullName>
    </recommendedName>
</protein>
<dbReference type="PROSITE" id="PS51476">
    <property type="entry name" value="PROTEASOME_BETA_2"/>
    <property type="match status" value="1"/>
</dbReference>
<comment type="subcellular location">
    <subcellularLocation>
        <location evidence="1">Nucleus</location>
    </subcellularLocation>
</comment>
<dbReference type="GO" id="GO:0005634">
    <property type="term" value="C:nucleus"/>
    <property type="evidence" value="ECO:0007669"/>
    <property type="project" value="UniProtKB-SubCell"/>
</dbReference>
<evidence type="ECO:0000256" key="2">
    <source>
        <dbReference type="ARBA" id="ARBA00022490"/>
    </source>
</evidence>
<proteinExistence type="predicted"/>
<dbReference type="GO" id="GO:0005839">
    <property type="term" value="C:proteasome core complex"/>
    <property type="evidence" value="ECO:0007669"/>
    <property type="project" value="InterPro"/>
</dbReference>
<dbReference type="PhylomeDB" id="A0A0G4IAU6"/>
<dbReference type="Gene3D" id="3.60.20.10">
    <property type="entry name" value="Glutamine Phosphoribosylpyrophosphate, subunit 1, domain 1"/>
    <property type="match status" value="1"/>
</dbReference>
<dbReference type="InterPro" id="IPR023333">
    <property type="entry name" value="Proteasome_suB-type"/>
</dbReference>
<dbReference type="VEuPathDB" id="CryptoDB:Cvel_12656"/>
<name>A0A0G4IAU6_9ALVE</name>
<dbReference type="PANTHER" id="PTHR32194">
    <property type="entry name" value="METALLOPROTEASE TLDD"/>
    <property type="match status" value="1"/>
</dbReference>
<evidence type="ECO:0000256" key="3">
    <source>
        <dbReference type="ARBA" id="ARBA00022942"/>
    </source>
</evidence>
<dbReference type="Pfam" id="PF00227">
    <property type="entry name" value="Proteasome"/>
    <property type="match status" value="1"/>
</dbReference>
<gene>
    <name evidence="5" type="ORF">Cvel_12656</name>
</gene>
<evidence type="ECO:0000313" key="5">
    <source>
        <dbReference type="EMBL" id="CEM54278.1"/>
    </source>
</evidence>
<evidence type="ECO:0008006" key="6">
    <source>
        <dbReference type="Google" id="ProtNLM"/>
    </source>
</evidence>
<reference evidence="5" key="1">
    <citation type="submission" date="2014-11" db="EMBL/GenBank/DDBJ databases">
        <authorList>
            <person name="Otto D Thomas"/>
            <person name="Naeem Raeece"/>
        </authorList>
    </citation>
    <scope>NUCLEOTIDE SEQUENCE</scope>
</reference>
<dbReference type="FunFam" id="3.60.20.10:FF:000027">
    <property type="entry name" value="Proteasome subunit beta type-6"/>
    <property type="match status" value="1"/>
</dbReference>
<dbReference type="SUPFAM" id="SSF56235">
    <property type="entry name" value="N-terminal nucleophile aminohydrolases (Ntn hydrolases)"/>
    <property type="match status" value="1"/>
</dbReference>
<dbReference type="AlphaFoldDB" id="A0A0G4IAU6"/>
<sequence>MASPFLIDPKLPFTELHKKSDHTAVERPIEHRWSPYQNNGGTALGIAGDDFAVVVADTRTSTGYAIHTRNFSKVTKLTSKCIIATSGMQAEAITLHRLLQMRIIRYQHAHRREPSVPAVAQLLSTTLYNKRFFPFYTFNLVAGVDDQGKGCTYGYDAIGSFEPLPYVAQGTGSSLVTSVLDNQLGQTNRTQKGPKLSKVEMVDLAKDVITSAGERDIYTGDAAEVYVIDASGVHESVLELKKD</sequence>
<accession>A0A0G4IAU6</accession>
<dbReference type="GO" id="GO:0051603">
    <property type="term" value="P:proteolysis involved in protein catabolic process"/>
    <property type="evidence" value="ECO:0007669"/>
    <property type="project" value="InterPro"/>
</dbReference>
<keyword evidence="2" id="KW-0963">Cytoplasm</keyword>